<comment type="caution">
    <text evidence="1">The sequence shown here is derived from an EMBL/GenBank/DDBJ whole genome shotgun (WGS) entry which is preliminary data.</text>
</comment>
<dbReference type="EMBL" id="BGZK01005646">
    <property type="protein sequence ID" value="GBP14920.1"/>
    <property type="molecule type" value="Genomic_DNA"/>
</dbReference>
<accession>A0A4C1TMN4</accession>
<keyword evidence="2" id="KW-1185">Reference proteome</keyword>
<dbReference type="AlphaFoldDB" id="A0A4C1TMN4"/>
<reference evidence="1 2" key="1">
    <citation type="journal article" date="2019" name="Commun. Biol.">
        <title>The bagworm genome reveals a unique fibroin gene that provides high tensile strength.</title>
        <authorList>
            <person name="Kono N."/>
            <person name="Nakamura H."/>
            <person name="Ohtoshi R."/>
            <person name="Tomita M."/>
            <person name="Numata K."/>
            <person name="Arakawa K."/>
        </authorList>
    </citation>
    <scope>NUCLEOTIDE SEQUENCE [LARGE SCALE GENOMIC DNA]</scope>
</reference>
<dbReference type="Proteomes" id="UP000299102">
    <property type="component" value="Unassembled WGS sequence"/>
</dbReference>
<evidence type="ECO:0000313" key="1">
    <source>
        <dbReference type="EMBL" id="GBP14920.1"/>
    </source>
</evidence>
<name>A0A4C1TMN4_EUMVA</name>
<proteinExistence type="predicted"/>
<organism evidence="1 2">
    <name type="scientific">Eumeta variegata</name>
    <name type="common">Bagworm moth</name>
    <name type="synonym">Eumeta japonica</name>
    <dbReference type="NCBI Taxonomy" id="151549"/>
    <lineage>
        <taxon>Eukaryota</taxon>
        <taxon>Metazoa</taxon>
        <taxon>Ecdysozoa</taxon>
        <taxon>Arthropoda</taxon>
        <taxon>Hexapoda</taxon>
        <taxon>Insecta</taxon>
        <taxon>Pterygota</taxon>
        <taxon>Neoptera</taxon>
        <taxon>Endopterygota</taxon>
        <taxon>Lepidoptera</taxon>
        <taxon>Glossata</taxon>
        <taxon>Ditrysia</taxon>
        <taxon>Tineoidea</taxon>
        <taxon>Psychidae</taxon>
        <taxon>Oiketicinae</taxon>
        <taxon>Eumeta</taxon>
    </lineage>
</organism>
<feature type="non-terminal residue" evidence="1">
    <location>
        <position position="55"/>
    </location>
</feature>
<sequence>MQSDVTFANMDSPLAYGNNLLIMRPVYRSIYSAISFRAFPGFSSLLTQHQKSAAY</sequence>
<protein>
    <submittedName>
        <fullName evidence="1">Uncharacterized protein</fullName>
    </submittedName>
</protein>
<gene>
    <name evidence="1" type="ORF">EVAR_72831_1</name>
</gene>
<evidence type="ECO:0000313" key="2">
    <source>
        <dbReference type="Proteomes" id="UP000299102"/>
    </source>
</evidence>